<sequence precursor="true">MKFTTILSLAALFWSAAVFADDTASPELKEAEKQYYRIVTLPIPEGVALEAGALQWMGNGRLAASTRQGDIYFIDNALEDPPTHLKFTQFASGLHEVLGLTTKDSWIYATQRAEETRMKDLDGDGRADLFETVGDPWGINGDYHEYAFGSKFDKNGDLWIVLCLTGSFNSNSPYRGWCFRLKPDGSWVPTCSGIRSPGGIGTNADGVMFFTDNQGPWNGADGLKELRPGYFMGHPAGLKWFDDPATKDAIAKAGLRKPQEPESGSRIYKEAKRIPEYMPPAIMFPYPEMGQSASGFIPDTTGGKFGPFQKQLFVCDQSHSTVMRVFLEKVNDRYQGACFPFRQGFDSGNLSVEWGDDGSLFVYGTDRGWGARGGHPYALQRLVWTGKVPFEIHEMRAKPDGFEFTFTKPLDPQTAGNPASYTIKTYTTIFQSSYGSPKVDETTPTIKSVTVSPDGMSARLVIDGLMEGHVHEIHLPGVKSAGGESILHPDAYYTLNQIPAS</sequence>
<dbReference type="STRING" id="497964.CfE428DRAFT_0702"/>
<gene>
    <name evidence="2" type="ORF">CfE428DRAFT_0702</name>
</gene>
<accession>B4CVL5</accession>
<name>B4CVL5_9BACT</name>
<evidence type="ECO:0000313" key="2">
    <source>
        <dbReference type="EMBL" id="EDY21457.1"/>
    </source>
</evidence>
<feature type="chain" id="PRO_5002800139" evidence="1">
    <location>
        <begin position="21"/>
        <end position="501"/>
    </location>
</feature>
<dbReference type="AlphaFoldDB" id="B4CVL5"/>
<organism evidence="2 3">
    <name type="scientific">Chthoniobacter flavus Ellin428</name>
    <dbReference type="NCBI Taxonomy" id="497964"/>
    <lineage>
        <taxon>Bacteria</taxon>
        <taxon>Pseudomonadati</taxon>
        <taxon>Verrucomicrobiota</taxon>
        <taxon>Spartobacteria</taxon>
        <taxon>Chthoniobacterales</taxon>
        <taxon>Chthoniobacteraceae</taxon>
        <taxon>Chthoniobacter</taxon>
    </lineage>
</organism>
<dbReference type="PANTHER" id="PTHR33546:SF1">
    <property type="entry name" value="LARGE, MULTIFUNCTIONAL SECRETED PROTEIN"/>
    <property type="match status" value="1"/>
</dbReference>
<feature type="signal peptide" evidence="1">
    <location>
        <begin position="1"/>
        <end position="20"/>
    </location>
</feature>
<reference evidence="2 3" key="1">
    <citation type="journal article" date="2011" name="J. Bacteriol.">
        <title>Genome sequence of Chthoniobacter flavus Ellin428, an aerobic heterotrophic soil bacterium.</title>
        <authorList>
            <person name="Kant R."/>
            <person name="van Passel M.W."/>
            <person name="Palva A."/>
            <person name="Lucas S."/>
            <person name="Lapidus A."/>
            <person name="Glavina Del Rio T."/>
            <person name="Dalin E."/>
            <person name="Tice H."/>
            <person name="Bruce D."/>
            <person name="Goodwin L."/>
            <person name="Pitluck S."/>
            <person name="Larimer F.W."/>
            <person name="Land M.L."/>
            <person name="Hauser L."/>
            <person name="Sangwan P."/>
            <person name="de Vos W.M."/>
            <person name="Janssen P.H."/>
            <person name="Smidt H."/>
        </authorList>
    </citation>
    <scope>NUCLEOTIDE SEQUENCE [LARGE SCALE GENOMIC DNA]</scope>
    <source>
        <strain evidence="2 3">Ellin428</strain>
    </source>
</reference>
<dbReference type="InParanoid" id="B4CVL5"/>
<evidence type="ECO:0000313" key="3">
    <source>
        <dbReference type="Proteomes" id="UP000005824"/>
    </source>
</evidence>
<dbReference type="PANTHER" id="PTHR33546">
    <property type="entry name" value="LARGE, MULTIFUNCTIONAL SECRETED PROTEIN-RELATED"/>
    <property type="match status" value="1"/>
</dbReference>
<dbReference type="Proteomes" id="UP000005824">
    <property type="component" value="Unassembled WGS sequence"/>
</dbReference>
<dbReference type="eggNOG" id="COG2133">
    <property type="taxonomic scope" value="Bacteria"/>
</dbReference>
<dbReference type="EMBL" id="ABVL01000002">
    <property type="protein sequence ID" value="EDY21457.1"/>
    <property type="molecule type" value="Genomic_DNA"/>
</dbReference>
<comment type="caution">
    <text evidence="2">The sequence shown here is derived from an EMBL/GenBank/DDBJ whole genome shotgun (WGS) entry which is preliminary data.</text>
</comment>
<evidence type="ECO:0000256" key="1">
    <source>
        <dbReference type="SAM" id="SignalP"/>
    </source>
</evidence>
<dbReference type="Gene3D" id="2.120.10.30">
    <property type="entry name" value="TolB, C-terminal domain"/>
    <property type="match status" value="1"/>
</dbReference>
<dbReference type="RefSeq" id="WP_006978029.1">
    <property type="nucleotide sequence ID" value="NZ_ABVL01000002.1"/>
</dbReference>
<dbReference type="SUPFAM" id="SSF63829">
    <property type="entry name" value="Calcium-dependent phosphotriesterase"/>
    <property type="match status" value="1"/>
</dbReference>
<keyword evidence="1" id="KW-0732">Signal</keyword>
<dbReference type="InterPro" id="IPR011042">
    <property type="entry name" value="6-blade_b-propeller_TolB-like"/>
</dbReference>
<proteinExistence type="predicted"/>
<protein>
    <submittedName>
        <fullName evidence="2">Putative large, multifunctional secreted protein</fullName>
    </submittedName>
</protein>
<keyword evidence="3" id="KW-1185">Reference proteome</keyword>